<feature type="transmembrane region" description="Helical" evidence="2">
    <location>
        <begin position="178"/>
        <end position="202"/>
    </location>
</feature>
<reference evidence="4" key="1">
    <citation type="submission" date="2020-05" db="EMBL/GenBank/DDBJ databases">
        <title>Mycena genomes resolve the evolution of fungal bioluminescence.</title>
        <authorList>
            <person name="Tsai I.J."/>
        </authorList>
    </citation>
    <scope>NUCLEOTIDE SEQUENCE</scope>
    <source>
        <strain evidence="4">CCC161011</strain>
    </source>
</reference>
<feature type="compositionally biased region" description="Low complexity" evidence="1">
    <location>
        <begin position="124"/>
        <end position="164"/>
    </location>
</feature>
<protein>
    <submittedName>
        <fullName evidence="4">Uncharacterized protein</fullName>
    </submittedName>
</protein>
<dbReference type="OrthoDB" id="3062626at2759"/>
<organism evidence="4 5">
    <name type="scientific">Mycena venus</name>
    <dbReference type="NCBI Taxonomy" id="2733690"/>
    <lineage>
        <taxon>Eukaryota</taxon>
        <taxon>Fungi</taxon>
        <taxon>Dikarya</taxon>
        <taxon>Basidiomycota</taxon>
        <taxon>Agaricomycotina</taxon>
        <taxon>Agaricomycetes</taxon>
        <taxon>Agaricomycetidae</taxon>
        <taxon>Agaricales</taxon>
        <taxon>Marasmiineae</taxon>
        <taxon>Mycenaceae</taxon>
        <taxon>Mycena</taxon>
    </lineage>
</organism>
<feature type="compositionally biased region" description="Polar residues" evidence="1">
    <location>
        <begin position="366"/>
        <end position="379"/>
    </location>
</feature>
<keyword evidence="2" id="KW-0472">Membrane</keyword>
<accession>A0A8H7CYB1</accession>
<evidence type="ECO:0000256" key="2">
    <source>
        <dbReference type="SAM" id="Phobius"/>
    </source>
</evidence>
<dbReference type="EMBL" id="JACAZI010000009">
    <property type="protein sequence ID" value="KAF7351868.1"/>
    <property type="molecule type" value="Genomic_DNA"/>
</dbReference>
<dbReference type="Proteomes" id="UP000620124">
    <property type="component" value="Unassembled WGS sequence"/>
</dbReference>
<feature type="region of interest" description="Disordered" evidence="1">
    <location>
        <begin position="124"/>
        <end position="171"/>
    </location>
</feature>
<feature type="signal peptide" evidence="3">
    <location>
        <begin position="1"/>
        <end position="24"/>
    </location>
</feature>
<name>A0A8H7CYB1_9AGAR</name>
<sequence length="412" mass="41926">MLRFSKGVLASALVLGFCAPGILSITMTGPSSAQANGTVTITWTSVSTDPTTFQIDIDEVLNSLQQSDNYFVIPNINTASGSATFGLPDLLVGTHRIAFSSDDGFQVLSQSSIEILPAAGSSSSSSALASSSTPSSSSSSPSPSPPTSSSSSQSSSSQSQTATSGADHNGVVKHHSNVGAIAGGVVGGIVVILLALLGWWYLRRRRASPPAGMESPGPGEITQFLAAPVSTGAHRGAAPAVHHGVEDNEFRPWEVDEGSAYSSTGTHTRAFSSGAAPSTSSTGTPAFSSTGTPAFSSTGTPAFSHATAPSISSSSAPTTAPSVSTRATAGAAAGATQGTSKPNTTRDRDRKQPLVMRWEPVGPDGATSTGTLSPHTQPQDDGPSREELLQEVQRLREQIEDSAPPEYSGPGL</sequence>
<feature type="compositionally biased region" description="Low complexity" evidence="1">
    <location>
        <begin position="270"/>
        <end position="293"/>
    </location>
</feature>
<dbReference type="AlphaFoldDB" id="A0A8H7CYB1"/>
<comment type="caution">
    <text evidence="4">The sequence shown here is derived from an EMBL/GenBank/DDBJ whole genome shotgun (WGS) entry which is preliminary data.</text>
</comment>
<keyword evidence="2" id="KW-0812">Transmembrane</keyword>
<feature type="chain" id="PRO_5034316987" evidence="3">
    <location>
        <begin position="25"/>
        <end position="412"/>
    </location>
</feature>
<evidence type="ECO:0000256" key="3">
    <source>
        <dbReference type="SAM" id="SignalP"/>
    </source>
</evidence>
<evidence type="ECO:0000256" key="1">
    <source>
        <dbReference type="SAM" id="MobiDB-lite"/>
    </source>
</evidence>
<gene>
    <name evidence="4" type="ORF">MVEN_01148300</name>
</gene>
<evidence type="ECO:0000313" key="4">
    <source>
        <dbReference type="EMBL" id="KAF7351868.1"/>
    </source>
</evidence>
<proteinExistence type="predicted"/>
<feature type="compositionally biased region" description="Low complexity" evidence="1">
    <location>
        <begin position="304"/>
        <end position="339"/>
    </location>
</feature>
<evidence type="ECO:0000313" key="5">
    <source>
        <dbReference type="Proteomes" id="UP000620124"/>
    </source>
</evidence>
<keyword evidence="5" id="KW-1185">Reference proteome</keyword>
<feature type="region of interest" description="Disordered" evidence="1">
    <location>
        <begin position="257"/>
        <end position="387"/>
    </location>
</feature>
<feature type="compositionally biased region" description="Polar residues" evidence="1">
    <location>
        <begin position="260"/>
        <end position="269"/>
    </location>
</feature>
<keyword evidence="3" id="KW-0732">Signal</keyword>
<keyword evidence="2" id="KW-1133">Transmembrane helix</keyword>